<evidence type="ECO:0000313" key="1">
    <source>
        <dbReference type="EMBL" id="BCL62795.1"/>
    </source>
</evidence>
<accession>A0A8D5JQT3</accession>
<keyword evidence="2" id="KW-1185">Reference proteome</keyword>
<dbReference type="AlphaFoldDB" id="A0A8D5JQT3"/>
<dbReference type="Proteomes" id="UP000826725">
    <property type="component" value="Chromosome"/>
</dbReference>
<dbReference type="InterPro" id="IPR049245">
    <property type="entry name" value="DUF6880"/>
</dbReference>
<dbReference type="Pfam" id="PF21810">
    <property type="entry name" value="DUF6880"/>
    <property type="match status" value="2"/>
</dbReference>
<name>A0A8D5JQT3_9BACT</name>
<reference evidence="1" key="1">
    <citation type="submission" date="2020-09" db="EMBL/GenBank/DDBJ databases">
        <title>Desulfogranum mesoprofundum gen. nov., sp. nov., a novel mesophilic, sulfate-reducing chemolithoautotroph isolated from a deep-sea hydrothermal vent chimney in the Suiyo Seamount.</title>
        <authorList>
            <person name="Hashimoto Y."/>
            <person name="Nakagawa S."/>
        </authorList>
    </citation>
    <scope>NUCLEOTIDE SEQUENCE</scope>
    <source>
        <strain evidence="1">KT2</strain>
    </source>
</reference>
<proteinExistence type="predicted"/>
<dbReference type="EMBL" id="AP024086">
    <property type="protein sequence ID" value="BCL62795.1"/>
    <property type="molecule type" value="Genomic_DNA"/>
</dbReference>
<dbReference type="RefSeq" id="WP_228855107.1">
    <property type="nucleotide sequence ID" value="NZ_AP024086.1"/>
</dbReference>
<dbReference type="KEGG" id="dbk:DGMP_34880"/>
<organism evidence="1 2">
    <name type="scientific">Desulfomarina profundi</name>
    <dbReference type="NCBI Taxonomy" id="2772557"/>
    <lineage>
        <taxon>Bacteria</taxon>
        <taxon>Pseudomonadati</taxon>
        <taxon>Thermodesulfobacteriota</taxon>
        <taxon>Desulfobulbia</taxon>
        <taxon>Desulfobulbales</taxon>
        <taxon>Desulfobulbaceae</taxon>
        <taxon>Desulfomarina</taxon>
    </lineage>
</organism>
<protein>
    <submittedName>
        <fullName evidence="1">Uncharacterized protein</fullName>
    </submittedName>
</protein>
<gene>
    <name evidence="1" type="ORF">DGMP_34880</name>
</gene>
<sequence>MKLGSNRKQKLIELGPDALADALLNIAVHSDEADDLIKQLIATPKENIQRFKNKLSGLKRRKRFISWRESASFARELEMLLRDLKAGVDDPLNGIELVAAFYKADNTIFEMCDDSSGNIGDVFRYDAKELFVNYARRCADKDKIANIILKVNQKDNYGIRDTLIDCAGECLPEEAIRTMIATLQKWADKEKDEYGKRHHLRLIESLARQIKDAKLFEKTRIASRGKLSTAAIIDIARVYLESGDVETAHSWLKKIPEGETYQAYERDKLLEEIYQKQGNSEKLTELLFQKFRSHHSTDTLQAFLDVIGHDKWDEVVADEVVQILKADRLQESDAEFLISIGKIDEAEAYLLGRADQLDGDYYGSLLSLAEAMESENRHLVTSLIYRSLLVSILERGYTKAYPHGIRYLKKLDKLSEAVTDWKEFNTHEAFKEQIIEAHGRKRSFWSKYEVKK</sequence>
<evidence type="ECO:0000313" key="2">
    <source>
        <dbReference type="Proteomes" id="UP000826725"/>
    </source>
</evidence>